<reference evidence="1 2" key="1">
    <citation type="journal article" date="2019" name="Sci. Rep.">
        <title>Orb-weaving spider Araneus ventricosus genome elucidates the spidroin gene catalogue.</title>
        <authorList>
            <person name="Kono N."/>
            <person name="Nakamura H."/>
            <person name="Ohtoshi R."/>
            <person name="Moran D.A.P."/>
            <person name="Shinohara A."/>
            <person name="Yoshida Y."/>
            <person name="Fujiwara M."/>
            <person name="Mori M."/>
            <person name="Tomita M."/>
            <person name="Arakawa K."/>
        </authorList>
    </citation>
    <scope>NUCLEOTIDE SEQUENCE [LARGE SCALE GENOMIC DNA]</scope>
</reference>
<keyword evidence="2" id="KW-1185">Reference proteome</keyword>
<dbReference type="EMBL" id="BGPR01001011">
    <property type="protein sequence ID" value="GBM42941.1"/>
    <property type="molecule type" value="Genomic_DNA"/>
</dbReference>
<comment type="caution">
    <text evidence="1">The sequence shown here is derived from an EMBL/GenBank/DDBJ whole genome shotgun (WGS) entry which is preliminary data.</text>
</comment>
<name>A0A4Y2FP38_ARAVE</name>
<sequence>MLVKYIKAYLPLKVEASMFNRNLRSDNHFNAILVEAGGRTFEIDANKNFEPIPRHRVRQRKRQFECEIKMRP</sequence>
<gene>
    <name evidence="1" type="ORF">AVEN_140822_1</name>
</gene>
<evidence type="ECO:0000313" key="1">
    <source>
        <dbReference type="EMBL" id="GBM42941.1"/>
    </source>
</evidence>
<dbReference type="Proteomes" id="UP000499080">
    <property type="component" value="Unassembled WGS sequence"/>
</dbReference>
<accession>A0A4Y2FP38</accession>
<protein>
    <submittedName>
        <fullName evidence="1">Uncharacterized protein</fullName>
    </submittedName>
</protein>
<dbReference type="AlphaFoldDB" id="A0A4Y2FP38"/>
<proteinExistence type="predicted"/>
<dbReference type="OrthoDB" id="6694091at2759"/>
<organism evidence="1 2">
    <name type="scientific">Araneus ventricosus</name>
    <name type="common">Orbweaver spider</name>
    <name type="synonym">Epeira ventricosa</name>
    <dbReference type="NCBI Taxonomy" id="182803"/>
    <lineage>
        <taxon>Eukaryota</taxon>
        <taxon>Metazoa</taxon>
        <taxon>Ecdysozoa</taxon>
        <taxon>Arthropoda</taxon>
        <taxon>Chelicerata</taxon>
        <taxon>Arachnida</taxon>
        <taxon>Araneae</taxon>
        <taxon>Araneomorphae</taxon>
        <taxon>Entelegynae</taxon>
        <taxon>Araneoidea</taxon>
        <taxon>Araneidae</taxon>
        <taxon>Araneus</taxon>
    </lineage>
</organism>
<evidence type="ECO:0000313" key="2">
    <source>
        <dbReference type="Proteomes" id="UP000499080"/>
    </source>
</evidence>